<gene>
    <name evidence="1" type="ORF">Aph01nite_34440</name>
</gene>
<keyword evidence="2" id="KW-1185">Reference proteome</keyword>
<proteinExistence type="predicted"/>
<comment type="caution">
    <text evidence="1">The sequence shown here is derived from an EMBL/GenBank/DDBJ whole genome shotgun (WGS) entry which is preliminary data.</text>
</comment>
<dbReference type="Proteomes" id="UP000640052">
    <property type="component" value="Unassembled WGS sequence"/>
</dbReference>
<accession>A0A919QCE0</accession>
<organism evidence="1 2">
    <name type="scientific">Acrocarpospora phusangensis</name>
    <dbReference type="NCBI Taxonomy" id="1070424"/>
    <lineage>
        <taxon>Bacteria</taxon>
        <taxon>Bacillati</taxon>
        <taxon>Actinomycetota</taxon>
        <taxon>Actinomycetes</taxon>
        <taxon>Streptosporangiales</taxon>
        <taxon>Streptosporangiaceae</taxon>
        <taxon>Acrocarpospora</taxon>
    </lineage>
</organism>
<name>A0A919QCE0_9ACTN</name>
<sequence length="73" mass="7984">MTDRAFVSIVSDSFYRASELTSNVTGELIYARDFARDDEFTDSLALGHAVPYAHELADALDRAISEVIPATST</sequence>
<dbReference type="EMBL" id="BOOA01000025">
    <property type="protein sequence ID" value="GIH25134.1"/>
    <property type="molecule type" value="Genomic_DNA"/>
</dbReference>
<protein>
    <submittedName>
        <fullName evidence="1">Uncharacterized protein</fullName>
    </submittedName>
</protein>
<evidence type="ECO:0000313" key="1">
    <source>
        <dbReference type="EMBL" id="GIH25134.1"/>
    </source>
</evidence>
<reference evidence="1" key="1">
    <citation type="submission" date="2021-01" db="EMBL/GenBank/DDBJ databases">
        <title>Whole genome shotgun sequence of Acrocarpospora phusangensis NBRC 108782.</title>
        <authorList>
            <person name="Komaki H."/>
            <person name="Tamura T."/>
        </authorList>
    </citation>
    <scope>NUCLEOTIDE SEQUENCE</scope>
    <source>
        <strain evidence="1">NBRC 108782</strain>
    </source>
</reference>
<evidence type="ECO:0000313" key="2">
    <source>
        <dbReference type="Proteomes" id="UP000640052"/>
    </source>
</evidence>
<dbReference type="RefSeq" id="WP_204041862.1">
    <property type="nucleotide sequence ID" value="NZ_BOOA01000025.1"/>
</dbReference>
<dbReference type="AlphaFoldDB" id="A0A919QCE0"/>